<evidence type="ECO:0000313" key="3">
    <source>
        <dbReference type="Proteomes" id="UP000634136"/>
    </source>
</evidence>
<dbReference type="AlphaFoldDB" id="A0A834T4N7"/>
<dbReference type="EMBL" id="JAAIUW010000009">
    <property type="protein sequence ID" value="KAF7815128.1"/>
    <property type="molecule type" value="Genomic_DNA"/>
</dbReference>
<dbReference type="OrthoDB" id="1748739at2759"/>
<proteinExistence type="predicted"/>
<protein>
    <submittedName>
        <fullName evidence="2">Retrovirus-related Pol polyprotein from transposon TNT 1-94</fullName>
    </submittedName>
</protein>
<feature type="region of interest" description="Disordered" evidence="1">
    <location>
        <begin position="98"/>
        <end position="147"/>
    </location>
</feature>
<organism evidence="2 3">
    <name type="scientific">Senna tora</name>
    <dbReference type="NCBI Taxonomy" id="362788"/>
    <lineage>
        <taxon>Eukaryota</taxon>
        <taxon>Viridiplantae</taxon>
        <taxon>Streptophyta</taxon>
        <taxon>Embryophyta</taxon>
        <taxon>Tracheophyta</taxon>
        <taxon>Spermatophyta</taxon>
        <taxon>Magnoliopsida</taxon>
        <taxon>eudicotyledons</taxon>
        <taxon>Gunneridae</taxon>
        <taxon>Pentapetalae</taxon>
        <taxon>rosids</taxon>
        <taxon>fabids</taxon>
        <taxon>Fabales</taxon>
        <taxon>Fabaceae</taxon>
        <taxon>Caesalpinioideae</taxon>
        <taxon>Cassia clade</taxon>
        <taxon>Senna</taxon>
    </lineage>
</organism>
<dbReference type="Proteomes" id="UP000634136">
    <property type="component" value="Unassembled WGS sequence"/>
</dbReference>
<sequence length="147" mass="16783">MTNDRDKLFALTKYKGGLVVVNATNSRLLITYVGNSIVEAYVDKTRKNETVDLWHSRLGHVNCHKLKVHQLPYEESSFRTKALFELVHSDIFGPVKQPYSLEDKSPSGKSPWKTRVHVTSKEASPSQLEELEEIGEDIAPPQHELRR</sequence>
<name>A0A834T4N7_9FABA</name>
<comment type="caution">
    <text evidence="2">The sequence shown here is derived from an EMBL/GenBank/DDBJ whole genome shotgun (WGS) entry which is preliminary data.</text>
</comment>
<keyword evidence="3" id="KW-1185">Reference proteome</keyword>
<gene>
    <name evidence="2" type="ORF">G2W53_029097</name>
</gene>
<reference evidence="2" key="1">
    <citation type="submission" date="2020-09" db="EMBL/GenBank/DDBJ databases">
        <title>Genome-Enabled Discovery of Anthraquinone Biosynthesis in Senna tora.</title>
        <authorList>
            <person name="Kang S.-H."/>
            <person name="Pandey R.P."/>
            <person name="Lee C.-M."/>
            <person name="Sim J.-S."/>
            <person name="Jeong J.-T."/>
            <person name="Choi B.-S."/>
            <person name="Jung M."/>
            <person name="Ginzburg D."/>
            <person name="Zhao K."/>
            <person name="Won S.Y."/>
            <person name="Oh T.-J."/>
            <person name="Yu Y."/>
            <person name="Kim N.-H."/>
            <person name="Lee O.R."/>
            <person name="Lee T.-H."/>
            <person name="Bashyal P."/>
            <person name="Kim T.-S."/>
            <person name="Lee W.-H."/>
            <person name="Kawkins C."/>
            <person name="Kim C.-K."/>
            <person name="Kim J.S."/>
            <person name="Ahn B.O."/>
            <person name="Rhee S.Y."/>
            <person name="Sohng J.K."/>
        </authorList>
    </citation>
    <scope>NUCLEOTIDE SEQUENCE</scope>
    <source>
        <tissue evidence="2">Leaf</tissue>
    </source>
</reference>
<evidence type="ECO:0000313" key="2">
    <source>
        <dbReference type="EMBL" id="KAF7815128.1"/>
    </source>
</evidence>
<accession>A0A834T4N7</accession>
<evidence type="ECO:0000256" key="1">
    <source>
        <dbReference type="SAM" id="MobiDB-lite"/>
    </source>
</evidence>